<gene>
    <name evidence="2" type="ORF">GQ588_04235</name>
</gene>
<organism evidence="2 3">
    <name type="scientific">Dehalobacter restrictus</name>
    <dbReference type="NCBI Taxonomy" id="55583"/>
    <lineage>
        <taxon>Bacteria</taxon>
        <taxon>Bacillati</taxon>
        <taxon>Bacillota</taxon>
        <taxon>Clostridia</taxon>
        <taxon>Eubacteriales</taxon>
        <taxon>Desulfitobacteriaceae</taxon>
        <taxon>Dehalobacter</taxon>
    </lineage>
</organism>
<dbReference type="InterPro" id="IPR011008">
    <property type="entry name" value="Dimeric_a/b-barrel"/>
</dbReference>
<dbReference type="InterPro" id="IPR007138">
    <property type="entry name" value="ABM_dom"/>
</dbReference>
<proteinExistence type="predicted"/>
<accession>A0A857DF52</accession>
<evidence type="ECO:0000313" key="3">
    <source>
        <dbReference type="Proteomes" id="UP000430508"/>
    </source>
</evidence>
<keyword evidence="2" id="KW-0503">Monooxygenase</keyword>
<evidence type="ECO:0000313" key="2">
    <source>
        <dbReference type="EMBL" id="QGZ99909.1"/>
    </source>
</evidence>
<dbReference type="Pfam" id="PF03992">
    <property type="entry name" value="ABM"/>
    <property type="match status" value="1"/>
</dbReference>
<keyword evidence="2" id="KW-0560">Oxidoreductase</keyword>
<dbReference type="Proteomes" id="UP000430508">
    <property type="component" value="Chromosome"/>
</dbReference>
<protein>
    <submittedName>
        <fullName evidence="2">Antibiotic biosynthesis monooxygenase</fullName>
    </submittedName>
</protein>
<dbReference type="SUPFAM" id="SSF54909">
    <property type="entry name" value="Dimeric alpha+beta barrel"/>
    <property type="match status" value="1"/>
</dbReference>
<sequence length="117" mass="13243">MSKKIIPNPEEPFTFINVFEIPVEEVDSFIEQWRERSKLMSDSPGFLGAELNRALLTETRFQLINIAKYESYAAFEAATTNSKFKVALGKQLDNPASNMIPNRGFYRPVAIADSHEG</sequence>
<dbReference type="GO" id="GO:0004497">
    <property type="term" value="F:monooxygenase activity"/>
    <property type="evidence" value="ECO:0007669"/>
    <property type="project" value="UniProtKB-KW"/>
</dbReference>
<dbReference type="EMBL" id="CP046996">
    <property type="protein sequence ID" value="QGZ99909.1"/>
    <property type="molecule type" value="Genomic_DNA"/>
</dbReference>
<feature type="domain" description="ABM" evidence="1">
    <location>
        <begin position="12"/>
        <end position="87"/>
    </location>
</feature>
<dbReference type="RefSeq" id="WP_068883707.1">
    <property type="nucleotide sequence ID" value="NZ_CP046996.1"/>
</dbReference>
<evidence type="ECO:0000259" key="1">
    <source>
        <dbReference type="Pfam" id="PF03992"/>
    </source>
</evidence>
<dbReference type="AlphaFoldDB" id="A0A857DF52"/>
<reference evidence="2 3" key="1">
    <citation type="submission" date="2019-12" db="EMBL/GenBank/DDBJ databases">
        <title>Sequence classification of anaerobic respiratory reductive dehalogenases: First we see many, then we see few.</title>
        <authorList>
            <person name="Molenda O."/>
            <person name="Puentes Jacome L.A."/>
            <person name="Cao X."/>
            <person name="Nesbo C.L."/>
            <person name="Tang S."/>
            <person name="Morson N."/>
            <person name="Patron J."/>
            <person name="Lomheim L."/>
            <person name="Wishart D.S."/>
            <person name="Edwards E.A."/>
        </authorList>
    </citation>
    <scope>NUCLEOTIDE SEQUENCE [LARGE SCALE GENOMIC DNA]</scope>
    <source>
        <strain evidence="2 3">12DCA</strain>
    </source>
</reference>
<dbReference type="Gene3D" id="3.30.70.100">
    <property type="match status" value="1"/>
</dbReference>
<name>A0A857DF52_9FIRM</name>